<dbReference type="SUPFAM" id="SSF53720">
    <property type="entry name" value="ALDH-like"/>
    <property type="match status" value="1"/>
</dbReference>
<dbReference type="EC" id="1.2.1.22" evidence="3"/>
<organism evidence="3 4">
    <name type="scientific">Heyndrickxia coagulans</name>
    <name type="common">Weizmannia coagulans</name>
    <dbReference type="NCBI Taxonomy" id="1398"/>
    <lineage>
        <taxon>Bacteria</taxon>
        <taxon>Bacillati</taxon>
        <taxon>Bacillota</taxon>
        <taxon>Bacilli</taxon>
        <taxon>Bacillales</taxon>
        <taxon>Bacillaceae</taxon>
        <taxon>Heyndrickxia</taxon>
    </lineage>
</organism>
<dbReference type="GO" id="GO:0008911">
    <property type="term" value="F:lactaldehyde dehydrogenase (NAD+) activity"/>
    <property type="evidence" value="ECO:0007669"/>
    <property type="project" value="UniProtKB-EC"/>
</dbReference>
<dbReference type="Pfam" id="PF00171">
    <property type="entry name" value="Aldedh"/>
    <property type="match status" value="1"/>
</dbReference>
<reference evidence="3 4" key="1">
    <citation type="submission" date="2016-01" db="EMBL/GenBank/DDBJ databases">
        <title>Genome Sequences of Twelve Sporeforming Bacillus Species Isolated from Foods.</title>
        <authorList>
            <person name="Berendsen E.M."/>
            <person name="Wells-Bennik M.H."/>
            <person name="Krawcyk A.O."/>
            <person name="De Jong A."/>
            <person name="Holsappel S."/>
            <person name="Eijlander R.T."/>
            <person name="Kuipers O.P."/>
        </authorList>
    </citation>
    <scope>NUCLEOTIDE SEQUENCE [LARGE SCALE GENOMIC DNA]</scope>
    <source>
        <strain evidence="3 4">B4098</strain>
    </source>
</reference>
<keyword evidence="1 3" id="KW-0560">Oxidoreductase</keyword>
<evidence type="ECO:0000313" key="4">
    <source>
        <dbReference type="Proteomes" id="UP000075288"/>
    </source>
</evidence>
<dbReference type="InterPro" id="IPR016161">
    <property type="entry name" value="Ald_DH/histidinol_DH"/>
</dbReference>
<dbReference type="Proteomes" id="UP000075288">
    <property type="component" value="Unassembled WGS sequence"/>
</dbReference>
<evidence type="ECO:0000256" key="1">
    <source>
        <dbReference type="ARBA" id="ARBA00023002"/>
    </source>
</evidence>
<evidence type="ECO:0000259" key="2">
    <source>
        <dbReference type="Pfam" id="PF00171"/>
    </source>
</evidence>
<dbReference type="InterPro" id="IPR016163">
    <property type="entry name" value="Ald_DH_C"/>
</dbReference>
<dbReference type="EMBL" id="LQYG01000042">
    <property type="protein sequence ID" value="KYC63045.1"/>
    <property type="molecule type" value="Genomic_DNA"/>
</dbReference>
<dbReference type="InterPro" id="IPR016162">
    <property type="entry name" value="Ald_DH_N"/>
</dbReference>
<gene>
    <name evidence="3" type="ORF">B4098_0451</name>
</gene>
<comment type="caution">
    <text evidence="3">The sequence shown here is derived from an EMBL/GenBank/DDBJ whole genome shotgun (WGS) entry which is preliminary data.</text>
</comment>
<dbReference type="GO" id="GO:0050569">
    <property type="term" value="F:glycolaldehyde dehydrogenase (NAD+) activity"/>
    <property type="evidence" value="ECO:0007669"/>
    <property type="project" value="UniProtKB-EC"/>
</dbReference>
<feature type="domain" description="Aldehyde dehydrogenase" evidence="2">
    <location>
        <begin position="7"/>
        <end position="125"/>
    </location>
</feature>
<accession>A0A150K0E6</accession>
<dbReference type="InterPro" id="IPR015590">
    <property type="entry name" value="Aldehyde_DH_dom"/>
</dbReference>
<name>A0A150K0E6_HEYCO</name>
<protein>
    <submittedName>
        <fullName evidence="3">Aldehyde dehydrogenase A</fullName>
        <ecNumber evidence="3">1.2.1.21</ecNumber>
        <ecNumber evidence="3">1.2.1.22</ecNumber>
    </submittedName>
</protein>
<sequence length="130" mass="14714">MSLQNQGERDKGYYYEPTVLVNVDNTMEIMREEIFGPVLPIAVFKTLDEAIELANDCQYGLTSAIFTSNVDTMMRASNELKFGETYVNRESFEAIQGFHAGWRKSGVGGADGKHGLEEYLQTHVVYVQYK</sequence>
<dbReference type="PATRIC" id="fig|1398.26.peg.2866"/>
<dbReference type="Gene3D" id="3.40.605.10">
    <property type="entry name" value="Aldehyde Dehydrogenase, Chain A, domain 1"/>
    <property type="match status" value="1"/>
</dbReference>
<dbReference type="PANTHER" id="PTHR11699">
    <property type="entry name" value="ALDEHYDE DEHYDROGENASE-RELATED"/>
    <property type="match status" value="1"/>
</dbReference>
<dbReference type="Gene3D" id="3.40.309.10">
    <property type="entry name" value="Aldehyde Dehydrogenase, Chain A, domain 2"/>
    <property type="match status" value="1"/>
</dbReference>
<proteinExistence type="predicted"/>
<dbReference type="AlphaFoldDB" id="A0A150K0E6"/>
<evidence type="ECO:0000313" key="3">
    <source>
        <dbReference type="EMBL" id="KYC63045.1"/>
    </source>
</evidence>
<dbReference type="EC" id="1.2.1.21" evidence="3"/>